<dbReference type="SUPFAM" id="SSF56112">
    <property type="entry name" value="Protein kinase-like (PK-like)"/>
    <property type="match status" value="1"/>
</dbReference>
<evidence type="ECO:0008006" key="9">
    <source>
        <dbReference type="Google" id="ProtNLM"/>
    </source>
</evidence>
<keyword evidence="4" id="KW-0067">ATP-binding</keyword>
<dbReference type="PROSITE" id="PS50011">
    <property type="entry name" value="PROTEIN_KINASE_DOM"/>
    <property type="match status" value="1"/>
</dbReference>
<dbReference type="Pfam" id="PF13443">
    <property type="entry name" value="HTH_26"/>
    <property type="match status" value="1"/>
</dbReference>
<dbReference type="Gene3D" id="1.10.510.10">
    <property type="entry name" value="Transferase(Phosphotransferase) domain 1"/>
    <property type="match status" value="1"/>
</dbReference>
<evidence type="ECO:0000256" key="2">
    <source>
        <dbReference type="ARBA" id="ARBA00022741"/>
    </source>
</evidence>
<dbReference type="EMBL" id="NIZW01000008">
    <property type="protein sequence ID" value="PHQ35018.1"/>
    <property type="molecule type" value="Genomic_DNA"/>
</dbReference>
<dbReference type="PANTHER" id="PTHR24349">
    <property type="entry name" value="SERINE/THREONINE-PROTEIN KINASE"/>
    <property type="match status" value="1"/>
</dbReference>
<dbReference type="InterPro" id="IPR011009">
    <property type="entry name" value="Kinase-like_dom_sf"/>
</dbReference>
<dbReference type="InterPro" id="IPR010982">
    <property type="entry name" value="Lambda_DNA-bd_dom_sf"/>
</dbReference>
<reference evidence="7 8" key="1">
    <citation type="submission" date="2017-06" db="EMBL/GenBank/DDBJ databases">
        <title>Description of Rhodopirellula bahusiensis sp. nov.</title>
        <authorList>
            <person name="Kizina J."/>
            <person name="Harder J."/>
        </authorList>
    </citation>
    <scope>NUCLEOTIDE SEQUENCE [LARGE SCALE GENOMIC DNA]</scope>
    <source>
        <strain evidence="7 8">SWK21</strain>
    </source>
</reference>
<evidence type="ECO:0000256" key="1">
    <source>
        <dbReference type="ARBA" id="ARBA00022679"/>
    </source>
</evidence>
<dbReference type="SMART" id="SM00220">
    <property type="entry name" value="S_TKc"/>
    <property type="match status" value="1"/>
</dbReference>
<name>A0A2G1W7M5_9BACT</name>
<dbReference type="Proteomes" id="UP000225740">
    <property type="component" value="Unassembled WGS sequence"/>
</dbReference>
<dbReference type="PROSITE" id="PS50943">
    <property type="entry name" value="HTH_CROC1"/>
    <property type="match status" value="1"/>
</dbReference>
<evidence type="ECO:0000259" key="6">
    <source>
        <dbReference type="PROSITE" id="PS50943"/>
    </source>
</evidence>
<keyword evidence="8" id="KW-1185">Reference proteome</keyword>
<keyword evidence="2" id="KW-0547">Nucleotide-binding</keyword>
<evidence type="ECO:0000259" key="5">
    <source>
        <dbReference type="PROSITE" id="PS50011"/>
    </source>
</evidence>
<feature type="domain" description="Protein kinase" evidence="5">
    <location>
        <begin position="71"/>
        <end position="347"/>
    </location>
</feature>
<keyword evidence="1" id="KW-0808">Transferase</keyword>
<evidence type="ECO:0000313" key="8">
    <source>
        <dbReference type="Proteomes" id="UP000225740"/>
    </source>
</evidence>
<sequence>MATNRPNHGRTVLADSGKLIATMNQRGITVEQLAQRAGCSVGTVNNLLVGKAVYRNTLAAIAEALDVSLAVLLSQTKGQASAGTVHEYLISEVLTDWIVASNGLRFQICRLRHLELDRQARGKRFDLRDLSTDEEQRCKTWIKRHPNVCSAIGNHPNIARNITAFHDPIESFYWVIDEWIEGETLARTLRSGKLSRSHAKSLIADIAHGLAALHGQEIVCRELSPSSILIHQPEGRAILTEFELAKLIDRGPTVSTDDWPADPYRAGEADSDDVDTRADIYSWGRIAIHVLAGELPPPGQERAFCESLSLPEPLTELIASATAFLRSDRPNSVAEVIRRLGLVDYER</sequence>
<evidence type="ECO:0000256" key="3">
    <source>
        <dbReference type="ARBA" id="ARBA00022777"/>
    </source>
</evidence>
<dbReference type="SMART" id="SM00530">
    <property type="entry name" value="HTH_XRE"/>
    <property type="match status" value="1"/>
</dbReference>
<dbReference type="GO" id="GO:0004672">
    <property type="term" value="F:protein kinase activity"/>
    <property type="evidence" value="ECO:0007669"/>
    <property type="project" value="InterPro"/>
</dbReference>
<gene>
    <name evidence="7" type="ORF">CEE69_11330</name>
</gene>
<comment type="caution">
    <text evidence="7">The sequence shown here is derived from an EMBL/GenBank/DDBJ whole genome shotgun (WGS) entry which is preliminary data.</text>
</comment>
<dbReference type="InterPro" id="IPR050205">
    <property type="entry name" value="CDPK_Ser/Thr_kinases"/>
</dbReference>
<evidence type="ECO:0000313" key="7">
    <source>
        <dbReference type="EMBL" id="PHQ35018.1"/>
    </source>
</evidence>
<protein>
    <recommendedName>
        <fullName evidence="9">Protein kinase</fullName>
    </recommendedName>
</protein>
<dbReference type="GeneID" id="90608745"/>
<dbReference type="RefSeq" id="WP_099260793.1">
    <property type="nucleotide sequence ID" value="NZ_NIZW01000008.1"/>
</dbReference>
<dbReference type="InterPro" id="IPR001387">
    <property type="entry name" value="Cro/C1-type_HTH"/>
</dbReference>
<dbReference type="SUPFAM" id="SSF47413">
    <property type="entry name" value="lambda repressor-like DNA-binding domains"/>
    <property type="match status" value="1"/>
</dbReference>
<feature type="domain" description="HTH cro/C1-type" evidence="6">
    <location>
        <begin position="19"/>
        <end position="72"/>
    </location>
</feature>
<dbReference type="AlphaFoldDB" id="A0A2G1W7M5"/>
<dbReference type="GO" id="GO:0003677">
    <property type="term" value="F:DNA binding"/>
    <property type="evidence" value="ECO:0007669"/>
    <property type="project" value="InterPro"/>
</dbReference>
<dbReference type="Gene3D" id="1.10.260.40">
    <property type="entry name" value="lambda repressor-like DNA-binding domains"/>
    <property type="match status" value="1"/>
</dbReference>
<dbReference type="OrthoDB" id="241611at2"/>
<organism evidence="7 8">
    <name type="scientific">Rhodopirellula bahusiensis</name>
    <dbReference type="NCBI Taxonomy" id="2014065"/>
    <lineage>
        <taxon>Bacteria</taxon>
        <taxon>Pseudomonadati</taxon>
        <taxon>Planctomycetota</taxon>
        <taxon>Planctomycetia</taxon>
        <taxon>Pirellulales</taxon>
        <taxon>Pirellulaceae</taxon>
        <taxon>Rhodopirellula</taxon>
    </lineage>
</organism>
<keyword evidence="3" id="KW-0418">Kinase</keyword>
<proteinExistence type="predicted"/>
<evidence type="ECO:0000256" key="4">
    <source>
        <dbReference type="ARBA" id="ARBA00022840"/>
    </source>
</evidence>
<dbReference type="Pfam" id="PF00069">
    <property type="entry name" value="Pkinase"/>
    <property type="match status" value="1"/>
</dbReference>
<dbReference type="GO" id="GO:0005524">
    <property type="term" value="F:ATP binding"/>
    <property type="evidence" value="ECO:0007669"/>
    <property type="project" value="UniProtKB-KW"/>
</dbReference>
<dbReference type="CDD" id="cd00093">
    <property type="entry name" value="HTH_XRE"/>
    <property type="match status" value="1"/>
</dbReference>
<accession>A0A2G1W7M5</accession>
<dbReference type="InterPro" id="IPR000719">
    <property type="entry name" value="Prot_kinase_dom"/>
</dbReference>